<feature type="transmembrane region" description="Helical" evidence="2">
    <location>
        <begin position="42"/>
        <end position="63"/>
    </location>
</feature>
<reference evidence="3" key="1">
    <citation type="submission" date="2023-10" db="EMBL/GenBank/DDBJ databases">
        <title>Genome assemblies of two species of porcelain crab, Petrolisthes cinctipes and Petrolisthes manimaculis (Anomura: Porcellanidae).</title>
        <authorList>
            <person name="Angst P."/>
        </authorList>
    </citation>
    <scope>NUCLEOTIDE SEQUENCE</scope>
    <source>
        <strain evidence="3">PB745_01</strain>
        <tissue evidence="3">Gill</tissue>
    </source>
</reference>
<comment type="caution">
    <text evidence="3">The sequence shown here is derived from an EMBL/GenBank/DDBJ whole genome shotgun (WGS) entry which is preliminary data.</text>
</comment>
<evidence type="ECO:0000313" key="4">
    <source>
        <dbReference type="Proteomes" id="UP001286313"/>
    </source>
</evidence>
<protein>
    <submittedName>
        <fullName evidence="3">Uncharacterized protein</fullName>
    </submittedName>
</protein>
<feature type="transmembrane region" description="Helical" evidence="2">
    <location>
        <begin position="145"/>
        <end position="165"/>
    </location>
</feature>
<accession>A0AAE1EXN4</accession>
<feature type="compositionally biased region" description="Basic and acidic residues" evidence="1">
    <location>
        <begin position="191"/>
        <end position="204"/>
    </location>
</feature>
<feature type="compositionally biased region" description="Acidic residues" evidence="1">
    <location>
        <begin position="180"/>
        <end position="190"/>
    </location>
</feature>
<evidence type="ECO:0000256" key="2">
    <source>
        <dbReference type="SAM" id="Phobius"/>
    </source>
</evidence>
<keyword evidence="2" id="KW-0472">Membrane</keyword>
<keyword evidence="2" id="KW-0812">Transmembrane</keyword>
<keyword evidence="2" id="KW-1133">Transmembrane helix</keyword>
<proteinExistence type="predicted"/>
<feature type="region of interest" description="Disordered" evidence="1">
    <location>
        <begin position="235"/>
        <end position="263"/>
    </location>
</feature>
<organism evidence="3 4">
    <name type="scientific">Petrolisthes cinctipes</name>
    <name type="common">Flat porcelain crab</name>
    <dbReference type="NCBI Taxonomy" id="88211"/>
    <lineage>
        <taxon>Eukaryota</taxon>
        <taxon>Metazoa</taxon>
        <taxon>Ecdysozoa</taxon>
        <taxon>Arthropoda</taxon>
        <taxon>Crustacea</taxon>
        <taxon>Multicrustacea</taxon>
        <taxon>Malacostraca</taxon>
        <taxon>Eumalacostraca</taxon>
        <taxon>Eucarida</taxon>
        <taxon>Decapoda</taxon>
        <taxon>Pleocyemata</taxon>
        <taxon>Anomura</taxon>
        <taxon>Galatheoidea</taxon>
        <taxon>Porcellanidae</taxon>
        <taxon>Petrolisthes</taxon>
    </lineage>
</organism>
<dbReference type="EMBL" id="JAWQEG010003991">
    <property type="protein sequence ID" value="KAK3863565.1"/>
    <property type="molecule type" value="Genomic_DNA"/>
</dbReference>
<gene>
    <name evidence="3" type="ORF">Pcinc_030686</name>
</gene>
<sequence length="314" mass="36776">MRLLYVPLQLAVILGVWIKDNMRRWTRASMNPPRLTATPYRILLGVHLVVTVLVSAWLAEDLLHQTLKETLAQYQRHDQQQQQHVLSLLLNLTSLTSCPSMSPVVCSLPFVGSLLILPNRVRDVIKLHKAGVRLYPPVNVEDLGFNYKVFVLVGVLMDFLVWFSWRTQIFRNNRGVENDTVDEQEKDDFEDPKKDEDKGLVEHEDQNIPEKFEKMLQKGMTTSMKREARVKRKVCKSTKEIKSTRTEEKGEEDQQPTEPTKIEWEKISWPKPGWYRGKSRYTRFRKDKERRFQIPGPVPVIVRSQESEHEVKML</sequence>
<name>A0AAE1EXN4_PETCI</name>
<keyword evidence="4" id="KW-1185">Reference proteome</keyword>
<feature type="region of interest" description="Disordered" evidence="1">
    <location>
        <begin position="180"/>
        <end position="204"/>
    </location>
</feature>
<dbReference type="AlphaFoldDB" id="A0AAE1EXN4"/>
<evidence type="ECO:0000256" key="1">
    <source>
        <dbReference type="SAM" id="MobiDB-lite"/>
    </source>
</evidence>
<dbReference type="Proteomes" id="UP001286313">
    <property type="component" value="Unassembled WGS sequence"/>
</dbReference>
<evidence type="ECO:0000313" key="3">
    <source>
        <dbReference type="EMBL" id="KAK3863565.1"/>
    </source>
</evidence>
<feature type="compositionally biased region" description="Basic and acidic residues" evidence="1">
    <location>
        <begin position="237"/>
        <end position="248"/>
    </location>
</feature>